<proteinExistence type="predicted"/>
<dbReference type="EMBL" id="GBRH01192548">
    <property type="protein sequence ID" value="JAE05348.1"/>
    <property type="molecule type" value="Transcribed_RNA"/>
</dbReference>
<reference evidence="1" key="1">
    <citation type="submission" date="2014-09" db="EMBL/GenBank/DDBJ databases">
        <authorList>
            <person name="Magalhaes I.L.F."/>
            <person name="Oliveira U."/>
            <person name="Santos F.R."/>
            <person name="Vidigal T.H.D.A."/>
            <person name="Brescovit A.D."/>
            <person name="Santos A.J."/>
        </authorList>
    </citation>
    <scope>NUCLEOTIDE SEQUENCE</scope>
    <source>
        <tissue evidence="1">Shoot tissue taken approximately 20 cm above the soil surface</tissue>
    </source>
</reference>
<protein>
    <submittedName>
        <fullName evidence="1">Uncharacterized protein</fullName>
    </submittedName>
</protein>
<evidence type="ECO:0000313" key="1">
    <source>
        <dbReference type="EMBL" id="JAE05348.1"/>
    </source>
</evidence>
<sequence>MHYFHGNSFDLFGRFHRDVFRAYALLRPSIQRFPKLLCGINTSS</sequence>
<reference evidence="1" key="2">
    <citation type="journal article" date="2015" name="Data Brief">
        <title>Shoot transcriptome of the giant reed, Arundo donax.</title>
        <authorList>
            <person name="Barrero R.A."/>
            <person name="Guerrero F.D."/>
            <person name="Moolhuijzen P."/>
            <person name="Goolsby J.A."/>
            <person name="Tidwell J."/>
            <person name="Bellgard S.E."/>
            <person name="Bellgard M.I."/>
        </authorList>
    </citation>
    <scope>NUCLEOTIDE SEQUENCE</scope>
    <source>
        <tissue evidence="1">Shoot tissue taken approximately 20 cm above the soil surface</tissue>
    </source>
</reference>
<dbReference type="AlphaFoldDB" id="A0A0A9FAP6"/>
<name>A0A0A9FAP6_ARUDO</name>
<accession>A0A0A9FAP6</accession>
<organism evidence="1">
    <name type="scientific">Arundo donax</name>
    <name type="common">Giant reed</name>
    <name type="synonym">Donax arundinaceus</name>
    <dbReference type="NCBI Taxonomy" id="35708"/>
    <lineage>
        <taxon>Eukaryota</taxon>
        <taxon>Viridiplantae</taxon>
        <taxon>Streptophyta</taxon>
        <taxon>Embryophyta</taxon>
        <taxon>Tracheophyta</taxon>
        <taxon>Spermatophyta</taxon>
        <taxon>Magnoliopsida</taxon>
        <taxon>Liliopsida</taxon>
        <taxon>Poales</taxon>
        <taxon>Poaceae</taxon>
        <taxon>PACMAD clade</taxon>
        <taxon>Arundinoideae</taxon>
        <taxon>Arundineae</taxon>
        <taxon>Arundo</taxon>
    </lineage>
</organism>